<keyword evidence="3" id="KW-1185">Reference proteome</keyword>
<name>A0ABD5UVD0_9EURY</name>
<dbReference type="RefSeq" id="WP_379744906.1">
    <property type="nucleotide sequence ID" value="NZ_JBHSVN010000001.1"/>
</dbReference>
<sequence>MSDLRDRLDSDLGVYLLSGAFSVLVFLIALAGLAYLVPGGLGRRRLFGFVVGFLLFVASYLAAMWIYREIGSREQT</sequence>
<protein>
    <submittedName>
        <fullName evidence="2">Uncharacterized protein</fullName>
    </submittedName>
</protein>
<dbReference type="EMBL" id="JBHSXL010000009">
    <property type="protein sequence ID" value="MFC6893354.1"/>
    <property type="molecule type" value="Genomic_DNA"/>
</dbReference>
<evidence type="ECO:0000256" key="1">
    <source>
        <dbReference type="SAM" id="Phobius"/>
    </source>
</evidence>
<evidence type="ECO:0000313" key="2">
    <source>
        <dbReference type="EMBL" id="MFC6893354.1"/>
    </source>
</evidence>
<keyword evidence="1" id="KW-1133">Transmembrane helix</keyword>
<feature type="transmembrane region" description="Helical" evidence="1">
    <location>
        <begin position="46"/>
        <end position="67"/>
    </location>
</feature>
<reference evidence="2 3" key="1">
    <citation type="journal article" date="2019" name="Int. J. Syst. Evol. Microbiol.">
        <title>The Global Catalogue of Microorganisms (GCM) 10K type strain sequencing project: providing services to taxonomists for standard genome sequencing and annotation.</title>
        <authorList>
            <consortium name="The Broad Institute Genomics Platform"/>
            <consortium name="The Broad Institute Genome Sequencing Center for Infectious Disease"/>
            <person name="Wu L."/>
            <person name="Ma J."/>
        </authorList>
    </citation>
    <scope>NUCLEOTIDE SEQUENCE [LARGE SCALE GENOMIC DNA]</scope>
    <source>
        <strain evidence="2 3">SKJ47</strain>
    </source>
</reference>
<keyword evidence="1" id="KW-0812">Transmembrane</keyword>
<organism evidence="2 3">
    <name type="scientific">Halopenitus salinus</name>
    <dbReference type="NCBI Taxonomy" id="1198295"/>
    <lineage>
        <taxon>Archaea</taxon>
        <taxon>Methanobacteriati</taxon>
        <taxon>Methanobacteriota</taxon>
        <taxon>Stenosarchaea group</taxon>
        <taxon>Halobacteria</taxon>
        <taxon>Halobacteriales</taxon>
        <taxon>Haloferacaceae</taxon>
        <taxon>Halopenitus</taxon>
    </lineage>
</organism>
<gene>
    <name evidence="2" type="ORF">ACFQE9_12170</name>
</gene>
<keyword evidence="1" id="KW-0472">Membrane</keyword>
<dbReference type="Proteomes" id="UP001596296">
    <property type="component" value="Unassembled WGS sequence"/>
</dbReference>
<dbReference type="AlphaFoldDB" id="A0ABD5UVD0"/>
<feature type="transmembrane region" description="Helical" evidence="1">
    <location>
        <begin position="12"/>
        <end position="37"/>
    </location>
</feature>
<comment type="caution">
    <text evidence="2">The sequence shown here is derived from an EMBL/GenBank/DDBJ whole genome shotgun (WGS) entry which is preliminary data.</text>
</comment>
<evidence type="ECO:0000313" key="3">
    <source>
        <dbReference type="Proteomes" id="UP001596296"/>
    </source>
</evidence>
<accession>A0ABD5UVD0</accession>
<proteinExistence type="predicted"/>